<dbReference type="HOGENOM" id="CLU_3087907_0_0_1"/>
<reference evidence="1 2" key="1">
    <citation type="submission" date="2014-04" db="EMBL/GenBank/DDBJ databases">
        <authorList>
            <consortium name="DOE Joint Genome Institute"/>
            <person name="Kuo A."/>
            <person name="Kohler A."/>
            <person name="Jargeat P."/>
            <person name="Nagy L.G."/>
            <person name="Floudas D."/>
            <person name="Copeland A."/>
            <person name="Barry K.W."/>
            <person name="Cichocki N."/>
            <person name="Veneault-Fourrey C."/>
            <person name="LaButti K."/>
            <person name="Lindquist E.A."/>
            <person name="Lipzen A."/>
            <person name="Lundell T."/>
            <person name="Morin E."/>
            <person name="Murat C."/>
            <person name="Sun H."/>
            <person name="Tunlid A."/>
            <person name="Henrissat B."/>
            <person name="Grigoriev I.V."/>
            <person name="Hibbett D.S."/>
            <person name="Martin F."/>
            <person name="Nordberg H.P."/>
            <person name="Cantor M.N."/>
            <person name="Hua S.X."/>
        </authorList>
    </citation>
    <scope>NUCLEOTIDE SEQUENCE [LARGE SCALE GENOMIC DNA]</scope>
    <source>
        <strain evidence="1 2">Ve08.2h10</strain>
    </source>
</reference>
<accession>A0A0D0DA55</accession>
<evidence type="ECO:0000313" key="1">
    <source>
        <dbReference type="EMBL" id="KIK74075.1"/>
    </source>
</evidence>
<dbReference type="AlphaFoldDB" id="A0A0D0DA55"/>
<name>A0A0D0DA55_9AGAM</name>
<dbReference type="EMBL" id="KN829187">
    <property type="protein sequence ID" value="KIK74075.1"/>
    <property type="molecule type" value="Genomic_DNA"/>
</dbReference>
<proteinExistence type="predicted"/>
<keyword evidence="2" id="KW-1185">Reference proteome</keyword>
<dbReference type="InParanoid" id="A0A0D0DA55"/>
<sequence length="52" mass="5858">MSNSDWSLKLPDHGKTLEGESLSQVLPPLYLFLPCSPAFLVPQQFPLPYLEL</sequence>
<dbReference type="Proteomes" id="UP000054538">
    <property type="component" value="Unassembled WGS sequence"/>
</dbReference>
<reference evidence="2" key="2">
    <citation type="submission" date="2015-01" db="EMBL/GenBank/DDBJ databases">
        <title>Evolutionary Origins and Diversification of the Mycorrhizal Mutualists.</title>
        <authorList>
            <consortium name="DOE Joint Genome Institute"/>
            <consortium name="Mycorrhizal Genomics Consortium"/>
            <person name="Kohler A."/>
            <person name="Kuo A."/>
            <person name="Nagy L.G."/>
            <person name="Floudas D."/>
            <person name="Copeland A."/>
            <person name="Barry K.W."/>
            <person name="Cichocki N."/>
            <person name="Veneault-Fourrey C."/>
            <person name="LaButti K."/>
            <person name="Lindquist E.A."/>
            <person name="Lipzen A."/>
            <person name="Lundell T."/>
            <person name="Morin E."/>
            <person name="Murat C."/>
            <person name="Riley R."/>
            <person name="Ohm R."/>
            <person name="Sun H."/>
            <person name="Tunlid A."/>
            <person name="Henrissat B."/>
            <person name="Grigoriev I.V."/>
            <person name="Hibbett D.S."/>
            <person name="Martin F."/>
        </authorList>
    </citation>
    <scope>NUCLEOTIDE SEQUENCE [LARGE SCALE GENOMIC DNA]</scope>
    <source>
        <strain evidence="2">Ve08.2h10</strain>
    </source>
</reference>
<evidence type="ECO:0000313" key="2">
    <source>
        <dbReference type="Proteomes" id="UP000054538"/>
    </source>
</evidence>
<gene>
    <name evidence="1" type="ORF">PAXRUDRAFT_20238</name>
</gene>
<organism evidence="1 2">
    <name type="scientific">Paxillus rubicundulus Ve08.2h10</name>
    <dbReference type="NCBI Taxonomy" id="930991"/>
    <lineage>
        <taxon>Eukaryota</taxon>
        <taxon>Fungi</taxon>
        <taxon>Dikarya</taxon>
        <taxon>Basidiomycota</taxon>
        <taxon>Agaricomycotina</taxon>
        <taxon>Agaricomycetes</taxon>
        <taxon>Agaricomycetidae</taxon>
        <taxon>Boletales</taxon>
        <taxon>Paxilineae</taxon>
        <taxon>Paxillaceae</taxon>
        <taxon>Paxillus</taxon>
    </lineage>
</organism>
<protein>
    <submittedName>
        <fullName evidence="1">Uncharacterized protein</fullName>
    </submittedName>
</protein>